<evidence type="ECO:0000313" key="3">
    <source>
        <dbReference type="Proteomes" id="UP000187012"/>
    </source>
</evidence>
<evidence type="ECO:0000313" key="2">
    <source>
        <dbReference type="EMBL" id="SIT43441.1"/>
    </source>
</evidence>
<gene>
    <name evidence="2" type="ORF">BN2475_420111</name>
</gene>
<evidence type="ECO:0000256" key="1">
    <source>
        <dbReference type="SAM" id="MobiDB-lite"/>
    </source>
</evidence>
<dbReference type="EMBL" id="CYGX02000042">
    <property type="protein sequence ID" value="SIT43441.1"/>
    <property type="molecule type" value="Genomic_DNA"/>
</dbReference>
<organism evidence="2 3">
    <name type="scientific">Paraburkholderia ribeironis</name>
    <dbReference type="NCBI Taxonomy" id="1247936"/>
    <lineage>
        <taxon>Bacteria</taxon>
        <taxon>Pseudomonadati</taxon>
        <taxon>Pseudomonadota</taxon>
        <taxon>Betaproteobacteria</taxon>
        <taxon>Burkholderiales</taxon>
        <taxon>Burkholderiaceae</taxon>
        <taxon>Paraburkholderia</taxon>
    </lineage>
</organism>
<dbReference type="STRING" id="1247936.BN2475_420111"/>
<name>A0A1N7S7Y7_9BURK</name>
<sequence>MAQNGHKLAGERTIRAYPPQHRLTRLCTRLRLGANLYSSGGASAGIHLALSLVREDLGEHAAGKIATALLTPPARSATPARGLDDRHESDSQGSREPAPA</sequence>
<dbReference type="AlphaFoldDB" id="A0A1N7S7Y7"/>
<accession>A0A1N7S7Y7</accession>
<feature type="region of interest" description="Disordered" evidence="1">
    <location>
        <begin position="67"/>
        <end position="100"/>
    </location>
</feature>
<protein>
    <submittedName>
        <fullName evidence="2">Uncharacterized protein</fullName>
    </submittedName>
</protein>
<dbReference type="Proteomes" id="UP000187012">
    <property type="component" value="Unassembled WGS sequence"/>
</dbReference>
<proteinExistence type="predicted"/>
<reference evidence="2 3" key="1">
    <citation type="submission" date="2016-12" db="EMBL/GenBank/DDBJ databases">
        <authorList>
            <person name="Song W.-J."/>
            <person name="Kurnit D.M."/>
        </authorList>
    </citation>
    <scope>NUCLEOTIDE SEQUENCE [LARGE SCALE GENOMIC DNA]</scope>
    <source>
        <strain evidence="2 3">STM7296</strain>
    </source>
</reference>
<dbReference type="InterPro" id="IPR029062">
    <property type="entry name" value="Class_I_gatase-like"/>
</dbReference>
<dbReference type="Gene3D" id="3.40.50.880">
    <property type="match status" value="1"/>
</dbReference>
<keyword evidence="3" id="KW-1185">Reference proteome</keyword>